<dbReference type="InterPro" id="IPR017871">
    <property type="entry name" value="ABC_transporter-like_CS"/>
</dbReference>
<dbReference type="GO" id="GO:0005886">
    <property type="term" value="C:plasma membrane"/>
    <property type="evidence" value="ECO:0007669"/>
    <property type="project" value="UniProtKB-SubCell"/>
</dbReference>
<dbReference type="EMBL" id="FQXM01000026">
    <property type="protein sequence ID" value="SHH96678.1"/>
    <property type="molecule type" value="Genomic_DNA"/>
</dbReference>
<feature type="domain" description="ABC transmembrane type-1" evidence="10">
    <location>
        <begin position="36"/>
        <end position="319"/>
    </location>
</feature>
<keyword evidence="12" id="KW-1185">Reference proteome</keyword>
<evidence type="ECO:0000259" key="9">
    <source>
        <dbReference type="PROSITE" id="PS50893"/>
    </source>
</evidence>
<dbReference type="GO" id="GO:0016887">
    <property type="term" value="F:ATP hydrolysis activity"/>
    <property type="evidence" value="ECO:0007669"/>
    <property type="project" value="InterPro"/>
</dbReference>
<dbReference type="STRING" id="1121316.SAMN02745207_03484"/>
<dbReference type="CDD" id="cd18545">
    <property type="entry name" value="ABC_6TM_YknV_like"/>
    <property type="match status" value="1"/>
</dbReference>
<organism evidence="11 12">
    <name type="scientific">Clostridium grantii DSM 8605</name>
    <dbReference type="NCBI Taxonomy" id="1121316"/>
    <lineage>
        <taxon>Bacteria</taxon>
        <taxon>Bacillati</taxon>
        <taxon>Bacillota</taxon>
        <taxon>Clostridia</taxon>
        <taxon>Eubacteriales</taxon>
        <taxon>Clostridiaceae</taxon>
        <taxon>Clostridium</taxon>
    </lineage>
</organism>
<feature type="transmembrane region" description="Helical" evidence="8">
    <location>
        <begin position="33"/>
        <end position="52"/>
    </location>
</feature>
<dbReference type="InterPro" id="IPR036640">
    <property type="entry name" value="ABC1_TM_sf"/>
</dbReference>
<dbReference type="PROSITE" id="PS50893">
    <property type="entry name" value="ABC_TRANSPORTER_2"/>
    <property type="match status" value="1"/>
</dbReference>
<keyword evidence="5 11" id="KW-0067">ATP-binding</keyword>
<dbReference type="GO" id="GO:0005524">
    <property type="term" value="F:ATP binding"/>
    <property type="evidence" value="ECO:0007669"/>
    <property type="project" value="UniProtKB-KW"/>
</dbReference>
<evidence type="ECO:0000256" key="5">
    <source>
        <dbReference type="ARBA" id="ARBA00022840"/>
    </source>
</evidence>
<evidence type="ECO:0000313" key="12">
    <source>
        <dbReference type="Proteomes" id="UP000184447"/>
    </source>
</evidence>
<dbReference type="Proteomes" id="UP000184447">
    <property type="component" value="Unassembled WGS sequence"/>
</dbReference>
<feature type="transmembrane region" description="Helical" evidence="8">
    <location>
        <begin position="284"/>
        <end position="304"/>
    </location>
</feature>
<evidence type="ECO:0000256" key="4">
    <source>
        <dbReference type="ARBA" id="ARBA00022741"/>
    </source>
</evidence>
<dbReference type="RefSeq" id="WP_073340022.1">
    <property type="nucleotide sequence ID" value="NZ_FQXM01000026.1"/>
</dbReference>
<dbReference type="GO" id="GO:0015421">
    <property type="term" value="F:ABC-type oligopeptide transporter activity"/>
    <property type="evidence" value="ECO:0007669"/>
    <property type="project" value="TreeGrafter"/>
</dbReference>
<dbReference type="InterPro" id="IPR011527">
    <property type="entry name" value="ABC1_TM_dom"/>
</dbReference>
<dbReference type="Gene3D" id="1.20.1560.10">
    <property type="entry name" value="ABC transporter type 1, transmembrane domain"/>
    <property type="match status" value="1"/>
</dbReference>
<feature type="domain" description="ABC transporter" evidence="9">
    <location>
        <begin position="353"/>
        <end position="587"/>
    </location>
</feature>
<name>A0A1M5XAU4_9CLOT</name>
<keyword evidence="4" id="KW-0547">Nucleotide-binding</keyword>
<dbReference type="SUPFAM" id="SSF90123">
    <property type="entry name" value="ABC transporter transmembrane region"/>
    <property type="match status" value="1"/>
</dbReference>
<sequence length="596" mass="68035">MARNSVNKDETIINHKRMEIINRLFSYLKPYKLKVLVVMLMLIFVMICGVINPYLLQISMDNYIANGDLRGLVILACIMVGYNFVAMIVSIVRMKMMASVTNAVLVNIRQDLYGHIQKLTFSFFDNRPVGKILARVMGDVNSLQELFNNSITNFIPDLLNIICVTLIMFYMNFRLALASVILLPFLLILIFTIETFSRRRWQKFRQKKSNFNAFTHESFSGVRIIQSFATEENKKDKFDSLVVSMMDKFMSAIRLNDLFWPMVELSWGVGSIVVYWYGVRLIKGEGTLTVGTLVAFIWYVGMFWRPIINITQFYNTLITNFSAAERIFEIMDIEPDIINIKDARKMPKINGKVELKNVTFGYENDDIVLNEINLTVKPGETIALVGPTGAGKTTIVNLISRFYDASKGKVLIDDIDVKSVNLESLRSQMGIMLQDTFLFSTTIMENIRYGKLEATDEDVIEAAKAVNAHQFISKLKQGYSTEVNERGSRLSVGERQLISFARALLANPRILILDEATSNIDTTTERAVQKGIEKLLHGRTSFVIAHRLSTIRDCDRIIVIDDGIIKETGNHDELMNIEGLYYDLYHAQYRFLKEGA</sequence>
<dbReference type="PROSITE" id="PS50929">
    <property type="entry name" value="ABC_TM1F"/>
    <property type="match status" value="1"/>
</dbReference>
<evidence type="ECO:0000259" key="10">
    <source>
        <dbReference type="PROSITE" id="PS50929"/>
    </source>
</evidence>
<dbReference type="Pfam" id="PF00005">
    <property type="entry name" value="ABC_tran"/>
    <property type="match status" value="1"/>
</dbReference>
<keyword evidence="2" id="KW-0813">Transport</keyword>
<evidence type="ECO:0000256" key="2">
    <source>
        <dbReference type="ARBA" id="ARBA00022448"/>
    </source>
</evidence>
<feature type="transmembrane region" description="Helical" evidence="8">
    <location>
        <begin position="72"/>
        <end position="92"/>
    </location>
</feature>
<dbReference type="Gene3D" id="3.40.50.300">
    <property type="entry name" value="P-loop containing nucleotide triphosphate hydrolases"/>
    <property type="match status" value="1"/>
</dbReference>
<evidence type="ECO:0000256" key="6">
    <source>
        <dbReference type="ARBA" id="ARBA00022989"/>
    </source>
</evidence>
<proteinExistence type="predicted"/>
<dbReference type="FunFam" id="3.40.50.300:FF:000287">
    <property type="entry name" value="Multidrug ABC transporter ATP-binding protein"/>
    <property type="match status" value="1"/>
</dbReference>
<gene>
    <name evidence="11" type="ORF">SAMN02745207_03484</name>
</gene>
<dbReference type="InterPro" id="IPR039421">
    <property type="entry name" value="Type_1_exporter"/>
</dbReference>
<keyword evidence="6 8" id="KW-1133">Transmembrane helix</keyword>
<comment type="subcellular location">
    <subcellularLocation>
        <location evidence="1">Cell membrane</location>
        <topology evidence="1">Multi-pass membrane protein</topology>
    </subcellularLocation>
</comment>
<dbReference type="InterPro" id="IPR027417">
    <property type="entry name" value="P-loop_NTPase"/>
</dbReference>
<dbReference type="SMART" id="SM00382">
    <property type="entry name" value="AAA"/>
    <property type="match status" value="1"/>
</dbReference>
<dbReference type="SUPFAM" id="SSF52540">
    <property type="entry name" value="P-loop containing nucleoside triphosphate hydrolases"/>
    <property type="match status" value="1"/>
</dbReference>
<protein>
    <submittedName>
        <fullName evidence="11">ATP-binding cassette, subfamily B</fullName>
    </submittedName>
</protein>
<evidence type="ECO:0000256" key="1">
    <source>
        <dbReference type="ARBA" id="ARBA00004651"/>
    </source>
</evidence>
<keyword evidence="7 8" id="KW-0472">Membrane</keyword>
<evidence type="ECO:0000256" key="8">
    <source>
        <dbReference type="SAM" id="Phobius"/>
    </source>
</evidence>
<evidence type="ECO:0000256" key="3">
    <source>
        <dbReference type="ARBA" id="ARBA00022692"/>
    </source>
</evidence>
<dbReference type="PROSITE" id="PS00211">
    <property type="entry name" value="ABC_TRANSPORTER_1"/>
    <property type="match status" value="1"/>
</dbReference>
<evidence type="ECO:0000256" key="7">
    <source>
        <dbReference type="ARBA" id="ARBA00023136"/>
    </source>
</evidence>
<dbReference type="InterPro" id="IPR003593">
    <property type="entry name" value="AAA+_ATPase"/>
</dbReference>
<evidence type="ECO:0000313" key="11">
    <source>
        <dbReference type="EMBL" id="SHH96678.1"/>
    </source>
</evidence>
<feature type="transmembrane region" description="Helical" evidence="8">
    <location>
        <begin position="258"/>
        <end position="278"/>
    </location>
</feature>
<accession>A0A1M5XAU4</accession>
<reference evidence="11 12" key="1">
    <citation type="submission" date="2016-11" db="EMBL/GenBank/DDBJ databases">
        <authorList>
            <person name="Jaros S."/>
            <person name="Januszkiewicz K."/>
            <person name="Wedrychowicz H."/>
        </authorList>
    </citation>
    <scope>NUCLEOTIDE SEQUENCE [LARGE SCALE GENOMIC DNA]</scope>
    <source>
        <strain evidence="11 12">DSM 8605</strain>
    </source>
</reference>
<feature type="transmembrane region" description="Helical" evidence="8">
    <location>
        <begin position="177"/>
        <end position="197"/>
    </location>
</feature>
<dbReference type="OrthoDB" id="9762778at2"/>
<keyword evidence="3 8" id="KW-0812">Transmembrane</keyword>
<dbReference type="PANTHER" id="PTHR43394:SF1">
    <property type="entry name" value="ATP-BINDING CASSETTE SUB-FAMILY B MEMBER 10, MITOCHONDRIAL"/>
    <property type="match status" value="1"/>
</dbReference>
<dbReference type="PANTHER" id="PTHR43394">
    <property type="entry name" value="ATP-DEPENDENT PERMEASE MDL1, MITOCHONDRIAL"/>
    <property type="match status" value="1"/>
</dbReference>
<dbReference type="InterPro" id="IPR003439">
    <property type="entry name" value="ABC_transporter-like_ATP-bd"/>
</dbReference>
<dbReference type="AlphaFoldDB" id="A0A1M5XAU4"/>
<dbReference type="Pfam" id="PF00664">
    <property type="entry name" value="ABC_membrane"/>
    <property type="match status" value="1"/>
</dbReference>